<dbReference type="RefSeq" id="WP_183566344.1">
    <property type="nucleotide sequence ID" value="NZ_CBCSLB010000012.1"/>
</dbReference>
<protein>
    <submittedName>
        <fullName evidence="1">Ligand-binding SRPBCC domain-containing protein</fullName>
    </submittedName>
</protein>
<dbReference type="InterPro" id="IPR023393">
    <property type="entry name" value="START-like_dom_sf"/>
</dbReference>
<dbReference type="Proteomes" id="UP000518605">
    <property type="component" value="Unassembled WGS sequence"/>
</dbReference>
<dbReference type="EMBL" id="JACHXW010000012">
    <property type="protein sequence ID" value="MBB3153905.1"/>
    <property type="molecule type" value="Genomic_DNA"/>
</dbReference>
<dbReference type="Gene3D" id="3.30.530.20">
    <property type="match status" value="1"/>
</dbReference>
<sequence length="91" mass="10716">MTSKISEMVVPTFFVDETQKGAFKSLRHEHLFEMRGKGTLMTDVLRFEAPLGVLGWFAERVILKCYMRKFLEHRNKQLKILAEQPEHRLHG</sequence>
<accession>A0A7W5CA50</accession>
<comment type="caution">
    <text evidence="1">The sequence shown here is derived from an EMBL/GenBank/DDBJ whole genome shotgun (WGS) entry which is preliminary data.</text>
</comment>
<reference evidence="1 2" key="1">
    <citation type="submission" date="2020-08" db="EMBL/GenBank/DDBJ databases">
        <title>Genomic Encyclopedia of Type Strains, Phase III (KMG-III): the genomes of soil and plant-associated and newly described type strains.</title>
        <authorList>
            <person name="Whitman W."/>
        </authorList>
    </citation>
    <scope>NUCLEOTIDE SEQUENCE [LARGE SCALE GENOMIC DNA]</scope>
    <source>
        <strain evidence="1 2">CECT 8234</strain>
    </source>
</reference>
<dbReference type="AlphaFoldDB" id="A0A7W5CA50"/>
<gene>
    <name evidence="1" type="ORF">FHS16_003980</name>
</gene>
<organism evidence="1 2">
    <name type="scientific">Paenibacillus endophyticus</name>
    <dbReference type="NCBI Taxonomy" id="1294268"/>
    <lineage>
        <taxon>Bacteria</taxon>
        <taxon>Bacillati</taxon>
        <taxon>Bacillota</taxon>
        <taxon>Bacilli</taxon>
        <taxon>Bacillales</taxon>
        <taxon>Paenibacillaceae</taxon>
        <taxon>Paenibacillus</taxon>
    </lineage>
</organism>
<dbReference type="SUPFAM" id="SSF55961">
    <property type="entry name" value="Bet v1-like"/>
    <property type="match status" value="1"/>
</dbReference>
<name>A0A7W5CA50_9BACL</name>
<evidence type="ECO:0000313" key="2">
    <source>
        <dbReference type="Proteomes" id="UP000518605"/>
    </source>
</evidence>
<evidence type="ECO:0000313" key="1">
    <source>
        <dbReference type="EMBL" id="MBB3153905.1"/>
    </source>
</evidence>
<keyword evidence="2" id="KW-1185">Reference proteome</keyword>
<proteinExistence type="predicted"/>